<dbReference type="AlphaFoldDB" id="A0A511JDW8"/>
<organism evidence="1 2">
    <name type="scientific">Cellulomonas composti</name>
    <dbReference type="NCBI Taxonomy" id="266130"/>
    <lineage>
        <taxon>Bacteria</taxon>
        <taxon>Bacillati</taxon>
        <taxon>Actinomycetota</taxon>
        <taxon>Actinomycetes</taxon>
        <taxon>Micrococcales</taxon>
        <taxon>Cellulomonadaceae</taxon>
        <taxon>Cellulomonas</taxon>
    </lineage>
</organism>
<dbReference type="Proteomes" id="UP000321720">
    <property type="component" value="Unassembled WGS sequence"/>
</dbReference>
<reference evidence="1 2" key="1">
    <citation type="submission" date="2019-07" db="EMBL/GenBank/DDBJ databases">
        <title>Whole genome shotgun sequence of Cellulomonas composti NBRC 100758.</title>
        <authorList>
            <person name="Hosoyama A."/>
            <person name="Uohara A."/>
            <person name="Ohji S."/>
            <person name="Ichikawa N."/>
        </authorList>
    </citation>
    <scope>NUCLEOTIDE SEQUENCE [LARGE SCALE GENOMIC DNA]</scope>
    <source>
        <strain evidence="1 2">NBRC 100758</strain>
    </source>
</reference>
<evidence type="ECO:0000313" key="1">
    <source>
        <dbReference type="EMBL" id="GEL96136.1"/>
    </source>
</evidence>
<keyword evidence="2" id="KW-1185">Reference proteome</keyword>
<dbReference type="EMBL" id="BJWG01000014">
    <property type="protein sequence ID" value="GEL96136.1"/>
    <property type="molecule type" value="Genomic_DNA"/>
</dbReference>
<proteinExistence type="predicted"/>
<evidence type="ECO:0000313" key="2">
    <source>
        <dbReference type="Proteomes" id="UP000321720"/>
    </source>
</evidence>
<accession>A0A511JDW8</accession>
<sequence>MCGWCAQTRNADGFVRDILVEEVVVKRVGPARTIAPIEHVPPAHKRVKTANLERERWRRGRPGARARRCFT</sequence>
<comment type="caution">
    <text evidence="1">The sequence shown here is derived from an EMBL/GenBank/DDBJ whole genome shotgun (WGS) entry which is preliminary data.</text>
</comment>
<protein>
    <submittedName>
        <fullName evidence="1">Uncharacterized protein</fullName>
    </submittedName>
</protein>
<name>A0A511JDW8_9CELL</name>
<gene>
    <name evidence="1" type="ORF">CCO02nite_27940</name>
</gene>